<keyword evidence="7" id="KW-1185">Reference proteome</keyword>
<dbReference type="GO" id="GO:0071013">
    <property type="term" value="C:catalytic step 2 spliceosome"/>
    <property type="evidence" value="ECO:0007669"/>
    <property type="project" value="TreeGrafter"/>
</dbReference>
<comment type="similarity">
    <text evidence="2">Belongs to the CWC15 family.</text>
</comment>
<comment type="caution">
    <text evidence="6">The sequence shown here is derived from an EMBL/GenBank/DDBJ whole genome shotgun (WGS) entry which is preliminary data.</text>
</comment>
<feature type="compositionally biased region" description="Acidic residues" evidence="5">
    <location>
        <begin position="129"/>
        <end position="149"/>
    </location>
</feature>
<keyword evidence="3" id="KW-0507">mRNA processing</keyword>
<dbReference type="PANTHER" id="PTHR12718:SF2">
    <property type="entry name" value="SPLICEOSOME-ASSOCIATED PROTEIN CWC15 HOMOLOG"/>
    <property type="match status" value="1"/>
</dbReference>
<accession>A0A8H3TS74</accession>
<evidence type="ECO:0000256" key="5">
    <source>
        <dbReference type="SAM" id="MobiDB-lite"/>
    </source>
</evidence>
<dbReference type="Proteomes" id="UP000620104">
    <property type="component" value="Unassembled WGS sequence"/>
</dbReference>
<reference evidence="6" key="1">
    <citation type="submission" date="2020-07" db="EMBL/GenBank/DDBJ databases">
        <title>Draft Genome Sequence of a Deep-Sea Yeast, Naganishia (Cryptococcus) liquefaciens strain N6.</title>
        <authorList>
            <person name="Han Y.W."/>
            <person name="Kajitani R."/>
            <person name="Morimoto H."/>
            <person name="Parhat M."/>
            <person name="Tsubouchi H."/>
            <person name="Bakenova O."/>
            <person name="Ogata M."/>
            <person name="Argunhan B."/>
            <person name="Aoki R."/>
            <person name="Kajiwara S."/>
            <person name="Itoh T."/>
            <person name="Iwasaki H."/>
        </authorList>
    </citation>
    <scope>NUCLEOTIDE SEQUENCE</scope>
    <source>
        <strain evidence="6">N6</strain>
    </source>
</reference>
<organism evidence="6 7">
    <name type="scientific">Naganishia liquefaciens</name>
    <dbReference type="NCBI Taxonomy" id="104408"/>
    <lineage>
        <taxon>Eukaryota</taxon>
        <taxon>Fungi</taxon>
        <taxon>Dikarya</taxon>
        <taxon>Basidiomycota</taxon>
        <taxon>Agaricomycotina</taxon>
        <taxon>Tremellomycetes</taxon>
        <taxon>Filobasidiales</taxon>
        <taxon>Filobasidiaceae</taxon>
        <taxon>Naganishia</taxon>
    </lineage>
</organism>
<dbReference type="PANTHER" id="PTHR12718">
    <property type="entry name" value="CELL CYCLE CONTROL PROTEIN CWF15"/>
    <property type="match status" value="1"/>
</dbReference>
<feature type="compositionally biased region" description="Basic and acidic residues" evidence="5">
    <location>
        <begin position="157"/>
        <end position="168"/>
    </location>
</feature>
<dbReference type="InterPro" id="IPR006973">
    <property type="entry name" value="Cwf_Cwc_15"/>
</dbReference>
<evidence type="ECO:0008006" key="8">
    <source>
        <dbReference type="Google" id="ProtNLM"/>
    </source>
</evidence>
<evidence type="ECO:0000256" key="1">
    <source>
        <dbReference type="ARBA" id="ARBA00003777"/>
    </source>
</evidence>
<dbReference type="GO" id="GO:0003723">
    <property type="term" value="F:RNA binding"/>
    <property type="evidence" value="ECO:0007669"/>
    <property type="project" value="TreeGrafter"/>
</dbReference>
<dbReference type="OrthoDB" id="30179at2759"/>
<proteinExistence type="inferred from homology"/>
<keyword evidence="4" id="KW-0508">mRNA splicing</keyword>
<evidence type="ECO:0000313" key="6">
    <source>
        <dbReference type="EMBL" id="GHJ86476.1"/>
    </source>
</evidence>
<sequence>MSNAHRPTWAPAVGRESKAGSRSFFQQDFSARTKLKFRTPGQGTTSEVGARDLKAELARAEREAADKKRKAKGLPPLGGEDAGTLRITEGEDEQVAKRRKLLEEAAALDADDSDEEAPVDKGKGKATSDDSESDSGSDSDDDSDDEDDTAALMAELAKIKQERAEEAARLAAEQADSASQDRTAEIALGNPLLNLQAALGQTPDSPSARSTSTAATGFAVKRRWDDDLIFKNQAVGQDDKPKKEFVNDILRSEFHRKFMSKFIK</sequence>
<feature type="compositionally biased region" description="Basic and acidic residues" evidence="5">
    <location>
        <begin position="49"/>
        <end position="66"/>
    </location>
</feature>
<dbReference type="GO" id="GO:0045292">
    <property type="term" value="P:mRNA cis splicing, via spliceosome"/>
    <property type="evidence" value="ECO:0007669"/>
    <property type="project" value="TreeGrafter"/>
</dbReference>
<dbReference type="AlphaFoldDB" id="A0A8H3TS74"/>
<feature type="compositionally biased region" description="Basic and acidic residues" evidence="5">
    <location>
        <begin position="118"/>
        <end position="128"/>
    </location>
</feature>
<gene>
    <name evidence="6" type="ORF">NliqN6_2878</name>
</gene>
<name>A0A8H3TS74_9TREE</name>
<comment type="function">
    <text evidence="1">Involved in pre-mRNA splicing.</text>
</comment>
<feature type="region of interest" description="Disordered" evidence="5">
    <location>
        <begin position="1"/>
        <end position="184"/>
    </location>
</feature>
<evidence type="ECO:0000313" key="7">
    <source>
        <dbReference type="Proteomes" id="UP000620104"/>
    </source>
</evidence>
<evidence type="ECO:0000256" key="4">
    <source>
        <dbReference type="ARBA" id="ARBA00023187"/>
    </source>
</evidence>
<dbReference type="Pfam" id="PF04889">
    <property type="entry name" value="Cwf_Cwc_15"/>
    <property type="match status" value="1"/>
</dbReference>
<dbReference type="EMBL" id="BLZA01000018">
    <property type="protein sequence ID" value="GHJ86476.1"/>
    <property type="molecule type" value="Genomic_DNA"/>
</dbReference>
<evidence type="ECO:0000256" key="3">
    <source>
        <dbReference type="ARBA" id="ARBA00022664"/>
    </source>
</evidence>
<protein>
    <recommendedName>
        <fullName evidence="8">Cwf15/Cwc15 cell cycle control protein</fullName>
    </recommendedName>
</protein>
<evidence type="ECO:0000256" key="2">
    <source>
        <dbReference type="ARBA" id="ARBA00006644"/>
    </source>
</evidence>